<dbReference type="OrthoDB" id="9774747at2"/>
<dbReference type="Gene3D" id="1.10.3210.10">
    <property type="entry name" value="Hypothetical protein af1432"/>
    <property type="match status" value="1"/>
</dbReference>
<dbReference type="PROSITE" id="PS51832">
    <property type="entry name" value="HD_GYP"/>
    <property type="match status" value="1"/>
</dbReference>
<proteinExistence type="predicted"/>
<dbReference type="Proteomes" id="UP000075391">
    <property type="component" value="Unassembled WGS sequence"/>
</dbReference>
<organism evidence="3 4">
    <name type="scientific">Bdellovibrio bacteriovorus</name>
    <dbReference type="NCBI Taxonomy" id="959"/>
    <lineage>
        <taxon>Bacteria</taxon>
        <taxon>Pseudomonadati</taxon>
        <taxon>Bdellovibrionota</taxon>
        <taxon>Bdellovibrionia</taxon>
        <taxon>Bdellovibrionales</taxon>
        <taxon>Pseudobdellovibrionaceae</taxon>
        <taxon>Bdellovibrio</taxon>
    </lineage>
</organism>
<dbReference type="NCBIfam" id="TIGR00277">
    <property type="entry name" value="HDIG"/>
    <property type="match status" value="1"/>
</dbReference>
<evidence type="ECO:0000259" key="1">
    <source>
        <dbReference type="PROSITE" id="PS51831"/>
    </source>
</evidence>
<dbReference type="Pfam" id="PF13487">
    <property type="entry name" value="HD_5"/>
    <property type="match status" value="1"/>
</dbReference>
<comment type="caution">
    <text evidence="3">The sequence shown here is derived from an EMBL/GenBank/DDBJ whole genome shotgun (WGS) entry which is preliminary data.</text>
</comment>
<dbReference type="InterPro" id="IPR006674">
    <property type="entry name" value="HD_domain"/>
</dbReference>
<dbReference type="InterPro" id="IPR003607">
    <property type="entry name" value="HD/PDEase_dom"/>
</dbReference>
<dbReference type="InterPro" id="IPR006675">
    <property type="entry name" value="HDIG_dom"/>
</dbReference>
<sequence>MDANINQEDYVAVSRDEFVAGMQVPVDIFLKLSETNYVMILKEGAKVHFEQMHFPEKAEWLYVRRSDYHKCVGQNLSIAGIVLESDKISFEKKTIFLSKAADSIFKEIEHLGFDHQALEHSKIVSRSIQTLVDNKPDISAVINMMSNLNDELIRHAMMVSAISVIIAKNMKWTLAQNLEKLALGALLHDVGMKELPDEILETPRHAMTRDQTAAYESHVYRGVEILRSMPSISDDIIAIVLEHHENAPGQGYPRRLRDIKMNPFARVVALADCFADVVMESVNNPHPKTPAQAVAYIEITLGQPFHKPAFQALKQALQGPAPIAVKKVI</sequence>
<gene>
    <name evidence="3" type="ORF">AZI85_13505</name>
</gene>
<dbReference type="CDD" id="cd00077">
    <property type="entry name" value="HDc"/>
    <property type="match status" value="1"/>
</dbReference>
<dbReference type="SUPFAM" id="SSF109604">
    <property type="entry name" value="HD-domain/PDEase-like"/>
    <property type="match status" value="1"/>
</dbReference>
<protein>
    <submittedName>
        <fullName evidence="3">Uncharacterized protein</fullName>
    </submittedName>
</protein>
<accession>A0A150WBS1</accession>
<evidence type="ECO:0000313" key="3">
    <source>
        <dbReference type="EMBL" id="KYG60474.1"/>
    </source>
</evidence>
<dbReference type="InterPro" id="IPR037522">
    <property type="entry name" value="HD_GYP_dom"/>
</dbReference>
<evidence type="ECO:0000313" key="4">
    <source>
        <dbReference type="Proteomes" id="UP000075391"/>
    </source>
</evidence>
<dbReference type="PANTHER" id="PTHR43155:SF2">
    <property type="entry name" value="CYCLIC DI-GMP PHOSPHODIESTERASE PA4108"/>
    <property type="match status" value="1"/>
</dbReference>
<name>A0A150WBS1_BDEBC</name>
<feature type="domain" description="HD-GYP" evidence="2">
    <location>
        <begin position="130"/>
        <end position="329"/>
    </location>
</feature>
<dbReference type="AlphaFoldDB" id="A0A150WBS1"/>
<feature type="domain" description="HD" evidence="1">
    <location>
        <begin position="152"/>
        <end position="277"/>
    </location>
</feature>
<evidence type="ECO:0000259" key="2">
    <source>
        <dbReference type="PROSITE" id="PS51832"/>
    </source>
</evidence>
<dbReference type="EMBL" id="LUKF01000020">
    <property type="protein sequence ID" value="KYG60474.1"/>
    <property type="molecule type" value="Genomic_DNA"/>
</dbReference>
<dbReference type="PROSITE" id="PS51831">
    <property type="entry name" value="HD"/>
    <property type="match status" value="1"/>
</dbReference>
<reference evidence="3 4" key="1">
    <citation type="submission" date="2016-03" db="EMBL/GenBank/DDBJ databases">
        <authorList>
            <person name="Ploux O."/>
        </authorList>
    </citation>
    <scope>NUCLEOTIDE SEQUENCE [LARGE SCALE GENOMIC DNA]</scope>
    <source>
        <strain evidence="3 4">BER2</strain>
    </source>
</reference>
<dbReference type="PANTHER" id="PTHR43155">
    <property type="entry name" value="CYCLIC DI-GMP PHOSPHODIESTERASE PA4108-RELATED"/>
    <property type="match status" value="1"/>
</dbReference>
<dbReference type="RefSeq" id="WP_063245232.1">
    <property type="nucleotide sequence ID" value="NZ_CP168967.1"/>
</dbReference>